<organism evidence="2 3">
    <name type="scientific">Candidatus Geothrix skivensis</name>
    <dbReference type="NCBI Taxonomy" id="2954439"/>
    <lineage>
        <taxon>Bacteria</taxon>
        <taxon>Pseudomonadati</taxon>
        <taxon>Acidobacteriota</taxon>
        <taxon>Holophagae</taxon>
        <taxon>Holophagales</taxon>
        <taxon>Holophagaceae</taxon>
        <taxon>Geothrix</taxon>
    </lineage>
</organism>
<evidence type="ECO:0000313" key="3">
    <source>
        <dbReference type="Proteomes" id="UP000886657"/>
    </source>
</evidence>
<evidence type="ECO:0000313" key="2">
    <source>
        <dbReference type="EMBL" id="MBK9796616.1"/>
    </source>
</evidence>
<reference evidence="2" key="1">
    <citation type="submission" date="2020-10" db="EMBL/GenBank/DDBJ databases">
        <title>Connecting structure to function with the recovery of over 1000 high-quality activated sludge metagenome-assembled genomes encoding full-length rRNA genes using long-read sequencing.</title>
        <authorList>
            <person name="Singleton C.M."/>
            <person name="Petriglieri F."/>
            <person name="Kristensen J.M."/>
            <person name="Kirkegaard R.H."/>
            <person name="Michaelsen T.Y."/>
            <person name="Andersen M.H."/>
            <person name="Karst S.M."/>
            <person name="Dueholm M.S."/>
            <person name="Nielsen P.H."/>
            <person name="Albertsen M."/>
        </authorList>
    </citation>
    <scope>NUCLEOTIDE SEQUENCE</scope>
    <source>
        <strain evidence="2">Skiv_18-Q3-R9-52_MAXAC.067</strain>
    </source>
</reference>
<evidence type="ECO:0000256" key="1">
    <source>
        <dbReference type="SAM" id="SignalP"/>
    </source>
</evidence>
<gene>
    <name evidence="2" type="ORF">IPP58_08965</name>
</gene>
<proteinExistence type="predicted"/>
<protein>
    <recommendedName>
        <fullName evidence="4">Outer membrane protein beta-barrel domain-containing protein</fullName>
    </recommendedName>
</protein>
<accession>A0A9D7SIK0</accession>
<evidence type="ECO:0008006" key="4">
    <source>
        <dbReference type="Google" id="ProtNLM"/>
    </source>
</evidence>
<sequence>MGAARWFITPMVLALAAAPGFAQPRQSGEAAPWLGTFMLGGSLWPGLREVALPPNGYEALELGRFHTTGGNLEMGLYRRLRRQSGGEVQAGGEFGVWWHESASRRTFTDFTQRVTIQGQAAANGGHLTGSIRQVWLRGRVAPFLGLGAGWYLLVFKETFGSAVMDTDARANAFGGFLTAGLEVRGASPFAFRSDAQVHFLSFGGAALRGQRVAGPVYTLRIGGSMRF</sequence>
<feature type="chain" id="PRO_5039709385" description="Outer membrane protein beta-barrel domain-containing protein" evidence="1">
    <location>
        <begin position="23"/>
        <end position="227"/>
    </location>
</feature>
<feature type="signal peptide" evidence="1">
    <location>
        <begin position="1"/>
        <end position="22"/>
    </location>
</feature>
<dbReference type="AlphaFoldDB" id="A0A9D7SIK0"/>
<comment type="caution">
    <text evidence="2">The sequence shown here is derived from an EMBL/GenBank/DDBJ whole genome shotgun (WGS) entry which is preliminary data.</text>
</comment>
<keyword evidence="1" id="KW-0732">Signal</keyword>
<name>A0A9D7SIK0_9BACT</name>
<dbReference type="EMBL" id="JADKIO010000006">
    <property type="protein sequence ID" value="MBK9796616.1"/>
    <property type="molecule type" value="Genomic_DNA"/>
</dbReference>
<dbReference type="Proteomes" id="UP000886657">
    <property type="component" value="Unassembled WGS sequence"/>
</dbReference>